<evidence type="ECO:0000313" key="3">
    <source>
        <dbReference type="EMBL" id="OQU91285.1"/>
    </source>
</evidence>
<reference evidence="3 4" key="1">
    <citation type="journal article" date="2009" name="Nature">
        <title>The Sorghum bicolor genome and the diversification of grasses.</title>
        <authorList>
            <person name="Paterson A.H."/>
            <person name="Bowers J.E."/>
            <person name="Bruggmann R."/>
            <person name="Dubchak I."/>
            <person name="Grimwood J."/>
            <person name="Gundlach H."/>
            <person name="Haberer G."/>
            <person name="Hellsten U."/>
            <person name="Mitros T."/>
            <person name="Poliakov A."/>
            <person name="Schmutz J."/>
            <person name="Spannagl M."/>
            <person name="Tang H."/>
            <person name="Wang X."/>
            <person name="Wicker T."/>
            <person name="Bharti A.K."/>
            <person name="Chapman J."/>
            <person name="Feltus F.A."/>
            <person name="Gowik U."/>
            <person name="Grigoriev I.V."/>
            <person name="Lyons E."/>
            <person name="Maher C.A."/>
            <person name="Martis M."/>
            <person name="Narechania A."/>
            <person name="Otillar R.P."/>
            <person name="Penning B.W."/>
            <person name="Salamov A.A."/>
            <person name="Wang Y."/>
            <person name="Zhang L."/>
            <person name="Carpita N.C."/>
            <person name="Freeling M."/>
            <person name="Gingle A.R."/>
            <person name="Hash C.T."/>
            <person name="Keller B."/>
            <person name="Klein P."/>
            <person name="Kresovich S."/>
            <person name="McCann M.C."/>
            <person name="Ming R."/>
            <person name="Peterson D.G."/>
            <person name="Mehboob-ur-Rahman"/>
            <person name="Ware D."/>
            <person name="Westhoff P."/>
            <person name="Mayer K.F."/>
            <person name="Messing J."/>
            <person name="Rokhsar D.S."/>
        </authorList>
    </citation>
    <scope>NUCLEOTIDE SEQUENCE [LARGE SCALE GENOMIC DNA]</scope>
    <source>
        <strain evidence="4">cv. BTx623</strain>
    </source>
</reference>
<feature type="compositionally biased region" description="Basic and acidic residues" evidence="1">
    <location>
        <begin position="152"/>
        <end position="173"/>
    </location>
</feature>
<sequence length="184" mass="21041">MTYNSATCFLLLAAAQVFLVSQNQCSAPMMARAIPSPPYCLSCRVEVIFHINPENDQEEHVRDQLNKGVVPWCPWHLQRIVTAWVYVGTLRVHVMLVQICCLSNMEIVFSEAWWVGTGYAACPFVFFCFQFSRVLPSMKQLEAELEREITEPRSPKFAYDDDASKDLDHKDENNTQTMSGTPVR</sequence>
<gene>
    <name evidence="3" type="ORF">SORBI_3001G159032</name>
</gene>
<feature type="signal peptide" evidence="2">
    <location>
        <begin position="1"/>
        <end position="22"/>
    </location>
</feature>
<accession>A0A1Z5S6B1</accession>
<feature type="chain" id="PRO_5012645078" evidence="2">
    <location>
        <begin position="23"/>
        <end position="184"/>
    </location>
</feature>
<feature type="compositionally biased region" description="Polar residues" evidence="1">
    <location>
        <begin position="174"/>
        <end position="184"/>
    </location>
</feature>
<dbReference type="AlphaFoldDB" id="A0A1Z5S6B1"/>
<keyword evidence="4" id="KW-1185">Reference proteome</keyword>
<dbReference type="Proteomes" id="UP000000768">
    <property type="component" value="Chromosome 1"/>
</dbReference>
<dbReference type="InParanoid" id="A0A1Z5S6B1"/>
<protein>
    <submittedName>
        <fullName evidence="3">Uncharacterized protein</fullName>
    </submittedName>
</protein>
<feature type="region of interest" description="Disordered" evidence="1">
    <location>
        <begin position="152"/>
        <end position="184"/>
    </location>
</feature>
<evidence type="ECO:0000256" key="2">
    <source>
        <dbReference type="SAM" id="SignalP"/>
    </source>
</evidence>
<reference evidence="4" key="2">
    <citation type="journal article" date="2018" name="Plant J.">
        <title>The Sorghum bicolor reference genome: improved assembly, gene annotations, a transcriptome atlas, and signatures of genome organization.</title>
        <authorList>
            <person name="McCormick R.F."/>
            <person name="Truong S.K."/>
            <person name="Sreedasyam A."/>
            <person name="Jenkins J."/>
            <person name="Shu S."/>
            <person name="Sims D."/>
            <person name="Kennedy M."/>
            <person name="Amirebrahimi M."/>
            <person name="Weers B.D."/>
            <person name="McKinley B."/>
            <person name="Mattison A."/>
            <person name="Morishige D.T."/>
            <person name="Grimwood J."/>
            <person name="Schmutz J."/>
            <person name="Mullet J.E."/>
        </authorList>
    </citation>
    <scope>NUCLEOTIDE SEQUENCE [LARGE SCALE GENOMIC DNA]</scope>
    <source>
        <strain evidence="4">cv. BTx623</strain>
    </source>
</reference>
<name>A0A1Z5S6B1_SORBI</name>
<organism evidence="3 4">
    <name type="scientific">Sorghum bicolor</name>
    <name type="common">Sorghum</name>
    <name type="synonym">Sorghum vulgare</name>
    <dbReference type="NCBI Taxonomy" id="4558"/>
    <lineage>
        <taxon>Eukaryota</taxon>
        <taxon>Viridiplantae</taxon>
        <taxon>Streptophyta</taxon>
        <taxon>Embryophyta</taxon>
        <taxon>Tracheophyta</taxon>
        <taxon>Spermatophyta</taxon>
        <taxon>Magnoliopsida</taxon>
        <taxon>Liliopsida</taxon>
        <taxon>Poales</taxon>
        <taxon>Poaceae</taxon>
        <taxon>PACMAD clade</taxon>
        <taxon>Panicoideae</taxon>
        <taxon>Andropogonodae</taxon>
        <taxon>Andropogoneae</taxon>
        <taxon>Sorghinae</taxon>
        <taxon>Sorghum</taxon>
    </lineage>
</organism>
<keyword evidence="2" id="KW-0732">Signal</keyword>
<dbReference type="EMBL" id="CM000760">
    <property type="protein sequence ID" value="OQU91285.1"/>
    <property type="molecule type" value="Genomic_DNA"/>
</dbReference>
<evidence type="ECO:0000256" key="1">
    <source>
        <dbReference type="SAM" id="MobiDB-lite"/>
    </source>
</evidence>
<evidence type="ECO:0000313" key="4">
    <source>
        <dbReference type="Proteomes" id="UP000000768"/>
    </source>
</evidence>
<dbReference type="STRING" id="4558.A0A1Z5S6B1"/>
<proteinExistence type="predicted"/>
<dbReference type="Gramene" id="OQU91285">
    <property type="protein sequence ID" value="OQU91285"/>
    <property type="gene ID" value="SORBI_3001G159032"/>
</dbReference>